<comment type="cofactor">
    <cofactor evidence="1">
        <name>Mg(2+)</name>
        <dbReference type="ChEBI" id="CHEBI:18420"/>
    </cofactor>
</comment>
<dbReference type="SUPFAM" id="SSF50249">
    <property type="entry name" value="Nucleic acid-binding proteins"/>
    <property type="match status" value="1"/>
</dbReference>
<dbReference type="Proteomes" id="UP000198666">
    <property type="component" value="Unassembled WGS sequence"/>
</dbReference>
<accession>A0A1G6SJ64</accession>
<dbReference type="GO" id="GO:0046872">
    <property type="term" value="F:metal ion binding"/>
    <property type="evidence" value="ECO:0007669"/>
    <property type="project" value="UniProtKB-KW"/>
</dbReference>
<keyword evidence="3" id="KW-0378">Hydrolase</keyword>
<dbReference type="GO" id="GO:0003723">
    <property type="term" value="F:RNA binding"/>
    <property type="evidence" value="ECO:0007669"/>
    <property type="project" value="UniProtKB-KW"/>
</dbReference>
<dbReference type="Gene3D" id="2.40.50.140">
    <property type="entry name" value="Nucleic acid-binding proteins"/>
    <property type="match status" value="1"/>
</dbReference>
<evidence type="ECO:0000256" key="2">
    <source>
        <dbReference type="ARBA" id="ARBA00022723"/>
    </source>
</evidence>
<dbReference type="AlphaFoldDB" id="A0A1G6SJ64"/>
<keyword evidence="8" id="KW-1185">Reference proteome</keyword>
<keyword evidence="5" id="KW-0694">RNA-binding</keyword>
<evidence type="ECO:0000256" key="4">
    <source>
        <dbReference type="ARBA" id="ARBA00022842"/>
    </source>
</evidence>
<dbReference type="InterPro" id="IPR004659">
    <property type="entry name" value="RNase_E/G"/>
</dbReference>
<evidence type="ECO:0000256" key="5">
    <source>
        <dbReference type="ARBA" id="ARBA00022884"/>
    </source>
</evidence>
<evidence type="ECO:0000256" key="1">
    <source>
        <dbReference type="ARBA" id="ARBA00001946"/>
    </source>
</evidence>
<proteinExistence type="predicted"/>
<dbReference type="GO" id="GO:0004540">
    <property type="term" value="F:RNA nuclease activity"/>
    <property type="evidence" value="ECO:0007669"/>
    <property type="project" value="InterPro"/>
</dbReference>
<dbReference type="InterPro" id="IPR012340">
    <property type="entry name" value="NA-bd_OB-fold"/>
</dbReference>
<sequence>MLSLYILYKGTEKVALTVKRGQVQEVFLERPGMNSKVGSIFKGVVRHVDHGLQAAFVDFGDKRQGFLQRQEIPACKQDPSLRIEQAIREGQTLFVQVQKDAYGTKGAKLSAIITIPGKALVYLPNGNYVAVSKKLPEEQAGKWKAQMTELLKPGEGVIVRTEANKSTDEALLEELERLRTKWYALSEDDSAAPAEIFRDALIPDQLLRRMSAGTLGEIVVDDGFQARQLRGQFPEYAEKVRWERDADALLPQPLPVLWEQLISPVVSIDRGITLHIEQTEAMTIIDVNSAGYTGHSDKHQTAVMVNQLAAKAIAREIRMRNLSGIILIDFVSMKSQEQKRAVLQTFRQALQQDSRRTEVYGFTKLGILEMSRKRERPSLMEQLQAPISRNLSFETTCFQLEREISNLSADRTYILSGKKEHIKHFLRLTNTSPVHAAVFARFVETDELALTETDWDTVKRDGLESLDNLF</sequence>
<dbReference type="EMBL" id="FMZB01000007">
    <property type="protein sequence ID" value="SDD16187.1"/>
    <property type="molecule type" value="Genomic_DNA"/>
</dbReference>
<evidence type="ECO:0000313" key="8">
    <source>
        <dbReference type="Proteomes" id="UP000198666"/>
    </source>
</evidence>
<reference evidence="8" key="1">
    <citation type="submission" date="2016-10" db="EMBL/GenBank/DDBJ databases">
        <authorList>
            <person name="Varghese N."/>
            <person name="Submissions S."/>
        </authorList>
    </citation>
    <scope>NUCLEOTIDE SEQUENCE [LARGE SCALE GENOMIC DNA]</scope>
    <source>
        <strain evidence="8">DSM 21620</strain>
    </source>
</reference>
<keyword evidence="4" id="KW-0460">Magnesium</keyword>
<dbReference type="Pfam" id="PF10150">
    <property type="entry name" value="RNase_E_G"/>
    <property type="match status" value="1"/>
</dbReference>
<dbReference type="SMART" id="SM00316">
    <property type="entry name" value="S1"/>
    <property type="match status" value="1"/>
</dbReference>
<dbReference type="InterPro" id="IPR019307">
    <property type="entry name" value="RNA-bd_AU-1/RNase_E/G"/>
</dbReference>
<gene>
    <name evidence="7" type="ORF">SAMN05421663_107116</name>
</gene>
<evidence type="ECO:0000259" key="6">
    <source>
        <dbReference type="PROSITE" id="PS50126"/>
    </source>
</evidence>
<evidence type="ECO:0000256" key="3">
    <source>
        <dbReference type="ARBA" id="ARBA00022801"/>
    </source>
</evidence>
<dbReference type="STRING" id="361279.SAMN05421663_107116"/>
<dbReference type="CDD" id="cd04453">
    <property type="entry name" value="S1_RNase_E"/>
    <property type="match status" value="1"/>
</dbReference>
<dbReference type="PROSITE" id="PS50126">
    <property type="entry name" value="S1"/>
    <property type="match status" value="1"/>
</dbReference>
<dbReference type="OrthoDB" id="9804278at2"/>
<dbReference type="PANTHER" id="PTHR30001:SF0">
    <property type="entry name" value="RIBONUCLEASE G"/>
    <property type="match status" value="1"/>
</dbReference>
<protein>
    <submittedName>
        <fullName evidence="7">Ribonuclease G</fullName>
    </submittedName>
</protein>
<dbReference type="GO" id="GO:0006364">
    <property type="term" value="P:rRNA processing"/>
    <property type="evidence" value="ECO:0007669"/>
    <property type="project" value="TreeGrafter"/>
</dbReference>
<organism evidence="7 8">
    <name type="scientific">Terribacillus halophilus</name>
    <dbReference type="NCBI Taxonomy" id="361279"/>
    <lineage>
        <taxon>Bacteria</taxon>
        <taxon>Bacillati</taxon>
        <taxon>Bacillota</taxon>
        <taxon>Bacilli</taxon>
        <taxon>Bacillales</taxon>
        <taxon>Bacillaceae</taxon>
        <taxon>Terribacillus</taxon>
    </lineage>
</organism>
<name>A0A1G6SJ64_9BACI</name>
<dbReference type="RefSeq" id="WP_093727731.1">
    <property type="nucleotide sequence ID" value="NZ_FMZB01000007.1"/>
</dbReference>
<dbReference type="GO" id="GO:0016787">
    <property type="term" value="F:hydrolase activity"/>
    <property type="evidence" value="ECO:0007669"/>
    <property type="project" value="UniProtKB-KW"/>
</dbReference>
<dbReference type="InterPro" id="IPR003029">
    <property type="entry name" value="S1_domain"/>
</dbReference>
<feature type="domain" description="S1 motif" evidence="6">
    <location>
        <begin position="38"/>
        <end position="112"/>
    </location>
</feature>
<dbReference type="GO" id="GO:0005737">
    <property type="term" value="C:cytoplasm"/>
    <property type="evidence" value="ECO:0007669"/>
    <property type="project" value="TreeGrafter"/>
</dbReference>
<dbReference type="PANTHER" id="PTHR30001">
    <property type="entry name" value="RIBONUCLEASE"/>
    <property type="match status" value="1"/>
</dbReference>
<evidence type="ECO:0000313" key="7">
    <source>
        <dbReference type="EMBL" id="SDD16187.1"/>
    </source>
</evidence>
<keyword evidence="2" id="KW-0479">Metal-binding</keyword>